<dbReference type="InterPro" id="IPR032774">
    <property type="entry name" value="WG_beta_rep"/>
</dbReference>
<dbReference type="Pfam" id="PF14903">
    <property type="entry name" value="WG_beta_rep"/>
    <property type="match status" value="1"/>
</dbReference>
<organism evidence="1 2">
    <name type="scientific">Sphingomonas rustica</name>
    <dbReference type="NCBI Taxonomy" id="3103142"/>
    <lineage>
        <taxon>Bacteria</taxon>
        <taxon>Pseudomonadati</taxon>
        <taxon>Pseudomonadota</taxon>
        <taxon>Alphaproteobacteria</taxon>
        <taxon>Sphingomonadales</taxon>
        <taxon>Sphingomonadaceae</taxon>
        <taxon>Sphingomonas</taxon>
    </lineage>
</organism>
<protein>
    <submittedName>
        <fullName evidence="1">WG repeat-containing protein</fullName>
    </submittedName>
</protein>
<reference evidence="1 2" key="1">
    <citation type="submission" date="2024-05" db="EMBL/GenBank/DDBJ databases">
        <title>Sphingomonas sp. HF-S3 16S ribosomal RNA gene Genome sequencing and assembly.</title>
        <authorList>
            <person name="Lee H."/>
        </authorList>
    </citation>
    <scope>NUCLEOTIDE SEQUENCE [LARGE SCALE GENOMIC DNA]</scope>
    <source>
        <strain evidence="1 2">HF-S3</strain>
    </source>
</reference>
<name>A0ABV0B7N6_9SPHN</name>
<dbReference type="RefSeq" id="WP_346246560.1">
    <property type="nucleotide sequence ID" value="NZ_JBDIZK010000005.1"/>
</dbReference>
<evidence type="ECO:0000313" key="1">
    <source>
        <dbReference type="EMBL" id="MEN3747563.1"/>
    </source>
</evidence>
<accession>A0ABV0B7N6</accession>
<keyword evidence="2" id="KW-1185">Reference proteome</keyword>
<dbReference type="Proteomes" id="UP001427805">
    <property type="component" value="Unassembled WGS sequence"/>
</dbReference>
<dbReference type="EMBL" id="JBDIZK010000005">
    <property type="protein sequence ID" value="MEN3747563.1"/>
    <property type="molecule type" value="Genomic_DNA"/>
</dbReference>
<comment type="caution">
    <text evidence="1">The sequence shown here is derived from an EMBL/GenBank/DDBJ whole genome shotgun (WGS) entry which is preliminary data.</text>
</comment>
<evidence type="ECO:0000313" key="2">
    <source>
        <dbReference type="Proteomes" id="UP001427805"/>
    </source>
</evidence>
<proteinExistence type="predicted"/>
<gene>
    <name evidence="1" type="ORF">TPR58_10320</name>
</gene>
<sequence length="182" mass="20160">MLLISILMLSVAADTEPARYDLDCHRWTSNGDEMIVTRNCAAKAPDGSVRIARAVLKDLRFDPRTGLAEVGVKGWYYVRRDGQSARVMTWDNMPDPFNSGLARSPRGDKIGYVDTALKLAIPAQFDGALPFRDGRATVCFGCTIVQDGEHERYEGGRWACIDTRGRERPPTAMLNSGYPNCS</sequence>